<accession>A0A9W8LG14</accession>
<keyword evidence="1" id="KW-0812">Transmembrane</keyword>
<feature type="transmembrane region" description="Helical" evidence="1">
    <location>
        <begin position="137"/>
        <end position="163"/>
    </location>
</feature>
<keyword evidence="3" id="KW-1185">Reference proteome</keyword>
<feature type="transmembrane region" description="Helical" evidence="1">
    <location>
        <begin position="258"/>
        <end position="278"/>
    </location>
</feature>
<evidence type="ECO:0000313" key="2">
    <source>
        <dbReference type="EMBL" id="KAJ2778995.1"/>
    </source>
</evidence>
<comment type="caution">
    <text evidence="2">The sequence shown here is derived from an EMBL/GenBank/DDBJ whole genome shotgun (WGS) entry which is preliminary data.</text>
</comment>
<dbReference type="AlphaFoldDB" id="A0A9W8LG14"/>
<feature type="transmembrane region" description="Helical" evidence="1">
    <location>
        <begin position="216"/>
        <end position="238"/>
    </location>
</feature>
<organism evidence="2 3">
    <name type="scientific">Coemansia javaensis</name>
    <dbReference type="NCBI Taxonomy" id="2761396"/>
    <lineage>
        <taxon>Eukaryota</taxon>
        <taxon>Fungi</taxon>
        <taxon>Fungi incertae sedis</taxon>
        <taxon>Zoopagomycota</taxon>
        <taxon>Kickxellomycotina</taxon>
        <taxon>Kickxellomycetes</taxon>
        <taxon>Kickxellales</taxon>
        <taxon>Kickxellaceae</taxon>
        <taxon>Coemansia</taxon>
    </lineage>
</organism>
<protein>
    <submittedName>
        <fullName evidence="2">Uncharacterized protein</fullName>
    </submittedName>
</protein>
<gene>
    <name evidence="2" type="ORF">H4R18_004269</name>
</gene>
<dbReference type="Proteomes" id="UP001140217">
    <property type="component" value="Unassembled WGS sequence"/>
</dbReference>
<name>A0A9W8LG14_9FUNG</name>
<feature type="transmembrane region" description="Helical" evidence="1">
    <location>
        <begin position="35"/>
        <end position="56"/>
    </location>
</feature>
<dbReference type="EMBL" id="JANBUL010000199">
    <property type="protein sequence ID" value="KAJ2778995.1"/>
    <property type="molecule type" value="Genomic_DNA"/>
</dbReference>
<proteinExistence type="predicted"/>
<keyword evidence="1" id="KW-0472">Membrane</keyword>
<keyword evidence="1" id="KW-1133">Transmembrane helix</keyword>
<feature type="transmembrane region" description="Helical" evidence="1">
    <location>
        <begin position="68"/>
        <end position="84"/>
    </location>
</feature>
<evidence type="ECO:0000313" key="3">
    <source>
        <dbReference type="Proteomes" id="UP001140217"/>
    </source>
</evidence>
<dbReference type="OrthoDB" id="5527222at2759"/>
<sequence>MSSGPLLRGTPSGMEQLIGIELGITVSPPDKDDTVTIAVCASLFGLTGIMLVYAWCNYSYRPIRAKNLVWTTLIYVSTVLWFVGNLATNGHVRNVGAWGNCKLWVIWFRILFCFVFASMTVVRFYALDRVFNQRKPFTTWSGLVAGAIVIVLNVAYCLVNQLISDNLTVKFEPLLQICNVTMAVRISALATQWVLWAGVSLLIFRLRNIQSGFNELFESIGIFVVIVALLIESTVVYVHFKYYVLQKRMRIQKTVMDAAVANLVVWLFVGHAVLMCMFRRHSYEQRWLDRLARDGPASSYVLKQEPGNRESYSKMNDNTFGSTDMINSTLRISGEPRHDSSPWPAPSSGVRYDDSLLPVAMRRQIHIHEPALSSPTTLRAGLAEPVAGGRHVL</sequence>
<feature type="transmembrane region" description="Helical" evidence="1">
    <location>
        <begin position="104"/>
        <end position="125"/>
    </location>
</feature>
<reference evidence="2" key="1">
    <citation type="submission" date="2022-07" db="EMBL/GenBank/DDBJ databases">
        <title>Phylogenomic reconstructions and comparative analyses of Kickxellomycotina fungi.</title>
        <authorList>
            <person name="Reynolds N.K."/>
            <person name="Stajich J.E."/>
            <person name="Barry K."/>
            <person name="Grigoriev I.V."/>
            <person name="Crous P."/>
            <person name="Smith M.E."/>
        </authorList>
    </citation>
    <scope>NUCLEOTIDE SEQUENCE</scope>
    <source>
        <strain evidence="2">NBRC 105414</strain>
    </source>
</reference>
<evidence type="ECO:0000256" key="1">
    <source>
        <dbReference type="SAM" id="Phobius"/>
    </source>
</evidence>
<feature type="transmembrane region" description="Helical" evidence="1">
    <location>
        <begin position="183"/>
        <end position="204"/>
    </location>
</feature>